<feature type="compositionally biased region" description="Basic and acidic residues" evidence="1">
    <location>
        <begin position="677"/>
        <end position="700"/>
    </location>
</feature>
<feature type="transmembrane region" description="Helical" evidence="2">
    <location>
        <begin position="363"/>
        <end position="382"/>
    </location>
</feature>
<feature type="transmembrane region" description="Helical" evidence="2">
    <location>
        <begin position="388"/>
        <end position="405"/>
    </location>
</feature>
<proteinExistence type="predicted"/>
<dbReference type="RefSeq" id="WP_198443231.1">
    <property type="nucleotide sequence ID" value="NZ_CBCSHE010000018.1"/>
</dbReference>
<feature type="transmembrane region" description="Helical" evidence="2">
    <location>
        <begin position="104"/>
        <end position="121"/>
    </location>
</feature>
<feature type="region of interest" description="Disordered" evidence="1">
    <location>
        <begin position="669"/>
        <end position="700"/>
    </location>
</feature>
<dbReference type="EMBL" id="CP064936">
    <property type="protein sequence ID" value="QQA01687.1"/>
    <property type="molecule type" value="Genomic_DNA"/>
</dbReference>
<keyword evidence="2" id="KW-0472">Membrane</keyword>
<evidence type="ECO:0000313" key="3">
    <source>
        <dbReference type="EMBL" id="QQA01687.1"/>
    </source>
</evidence>
<accession>A0A7T3REI8</accession>
<sequence length="700" mass="76636">MLTSILISVGISLVISLIGAAAKTAAVGSAAGIINNLFSIANLNSWGGFDAPSNAMLLQAIAMLVNFMFYAQKLVMAGAFFMIIFNAFKLWGGTMELKKAFVDMVYKTMVVLVIMAIYPTVTLKILNLSTQLGVEASGGYEAVMTSFSKMAENTKEIWESGSKEFVEILKTGAKDENGKTIISEDLLKTFEDIGMTTDEAKQWATKHNLEFGDSGASGIWFWKNDQAKRESNAKKALNDKQKKKKMKQSLAIIRAMSQLLTGTPDTYLVDEGGEEYISAIDLMNMGNEQLNKIFYNPFIEGTKRLSTSAMIKTAIVIATIASEGSLASINDNFDEENNPSMKDVSESDTTTFIGWLAGLFKSFVYKMSMVLAMIFIMLEYVICVIEYLIVAAVSCILIPLFFIDATKQFATNILKMFLAYFTKILVTTMMCFFTVSMYIELGAEFCKKTDLSSISTVIVYVFTIALGIFLCKNSGRIASAVISGNPSLGMGDLAREIRGGLHSMHHAGQMLDRGFDKAAKTAQTIGKRGAEINANREAADFSAGKAARAARNDIIQKGKSGEFASVNPTDLNSNDLAVRQAARDGLAKQANEAGKRAYGSAMKASMGEFAKDKMFGALTGGMVRNGGQGNSSFGRLIIGQEFQDKDGKWKKASFQDVQERNEELRKLAGNKTVSQYLKEKEEEGKRNIREKDKDWPEVGL</sequence>
<evidence type="ECO:0000256" key="2">
    <source>
        <dbReference type="SAM" id="Phobius"/>
    </source>
</evidence>
<name>A0A7T3REI8_9SPIR</name>
<evidence type="ECO:0000256" key="1">
    <source>
        <dbReference type="SAM" id="MobiDB-lite"/>
    </source>
</evidence>
<dbReference type="AlphaFoldDB" id="A0A7T3REI8"/>
<feature type="transmembrane region" description="Helical" evidence="2">
    <location>
        <begin position="74"/>
        <end position="92"/>
    </location>
</feature>
<keyword evidence="2" id="KW-0812">Transmembrane</keyword>
<dbReference type="KEGG" id="tper:IWA51_03490"/>
<reference evidence="3 4" key="1">
    <citation type="submission" date="2020-11" db="EMBL/GenBank/DDBJ databases">
        <title>Treponema Peruensis nv. sp., first commensal Treponema isolated from human feces.</title>
        <authorList>
            <person name="Belkhou C."/>
            <person name="Raes J."/>
        </authorList>
    </citation>
    <scope>NUCLEOTIDE SEQUENCE [LARGE SCALE GENOMIC DNA]</scope>
    <source>
        <strain evidence="3 4">RCC2812</strain>
    </source>
</reference>
<evidence type="ECO:0000313" key="4">
    <source>
        <dbReference type="Proteomes" id="UP000595224"/>
    </source>
</evidence>
<feature type="transmembrane region" description="Helical" evidence="2">
    <location>
        <begin position="417"/>
        <end position="439"/>
    </location>
</feature>
<gene>
    <name evidence="3" type="ORF">IWA51_03490</name>
</gene>
<protein>
    <submittedName>
        <fullName evidence="3">Type IV secretion system protein</fullName>
    </submittedName>
</protein>
<keyword evidence="2" id="KW-1133">Transmembrane helix</keyword>
<keyword evidence="4" id="KW-1185">Reference proteome</keyword>
<dbReference type="Proteomes" id="UP000595224">
    <property type="component" value="Chromosome"/>
</dbReference>
<feature type="transmembrane region" description="Helical" evidence="2">
    <location>
        <begin position="451"/>
        <end position="471"/>
    </location>
</feature>
<organism evidence="3 4">
    <name type="scientific">Treponema peruense</name>
    <dbReference type="NCBI Taxonomy" id="2787628"/>
    <lineage>
        <taxon>Bacteria</taxon>
        <taxon>Pseudomonadati</taxon>
        <taxon>Spirochaetota</taxon>
        <taxon>Spirochaetia</taxon>
        <taxon>Spirochaetales</taxon>
        <taxon>Treponemataceae</taxon>
        <taxon>Treponema</taxon>
    </lineage>
</organism>